<keyword evidence="2" id="KW-1185">Reference proteome</keyword>
<reference evidence="2" key="1">
    <citation type="journal article" date="2014" name="FEMS Microbiol. Lett.">
        <title>Draft Genomic DNA Sequence of the Facultatively Methylotrophic Bacterium Acidomonas methanolica type strain MB58.</title>
        <authorList>
            <person name="Higashiura N."/>
            <person name="Hadano H."/>
            <person name="Hirakawa H."/>
            <person name="Matsutani M."/>
            <person name="Takabe S."/>
            <person name="Matsushita K."/>
            <person name="Azuma Y."/>
        </authorList>
    </citation>
    <scope>NUCLEOTIDE SEQUENCE [LARGE SCALE GENOMIC DNA]</scope>
    <source>
        <strain evidence="2">MB58</strain>
    </source>
</reference>
<organism evidence="1 2">
    <name type="scientific">Acidomonas methanolica NBRC 104435</name>
    <dbReference type="NCBI Taxonomy" id="1231351"/>
    <lineage>
        <taxon>Bacteria</taxon>
        <taxon>Pseudomonadati</taxon>
        <taxon>Pseudomonadota</taxon>
        <taxon>Alphaproteobacteria</taxon>
        <taxon>Acetobacterales</taxon>
        <taxon>Acetobacteraceae</taxon>
        <taxon>Acidomonas</taxon>
    </lineage>
</organism>
<dbReference type="AlphaFoldDB" id="A0A023D9I8"/>
<dbReference type="RefSeq" id="WP_204366709.1">
    <property type="nucleotide sequence ID" value="NZ_BAND01000140.1"/>
</dbReference>
<gene>
    <name evidence="1" type="ORF">Amme_141_012</name>
</gene>
<proteinExistence type="predicted"/>
<comment type="caution">
    <text evidence="1">The sequence shown here is derived from an EMBL/GenBank/DDBJ whole genome shotgun (WGS) entry which is preliminary data.</text>
</comment>
<protein>
    <recommendedName>
        <fullName evidence="3">Plasmid stabilization protein</fullName>
    </recommendedName>
</protein>
<name>A0A023D9I8_ACIMT</name>
<reference evidence="1 2" key="2">
    <citation type="journal article" date="2014" name="FEMS Microbiol. Lett.">
        <title>Draft genomic DNA sequence of the facultatively methylotrophic bacterium Acidomonas methanolica type strain MB58.</title>
        <authorList>
            <person name="Higashiura N."/>
            <person name="Hadano H."/>
            <person name="Hirakawa H."/>
            <person name="Matsutani M."/>
            <person name="Takabe S."/>
            <person name="Matsushita K."/>
            <person name="Azuma Y."/>
        </authorList>
    </citation>
    <scope>NUCLEOTIDE SEQUENCE [LARGE SCALE GENOMIC DNA]</scope>
    <source>
        <strain evidence="1 2">MB58</strain>
    </source>
</reference>
<evidence type="ECO:0008006" key="3">
    <source>
        <dbReference type="Google" id="ProtNLM"/>
    </source>
</evidence>
<evidence type="ECO:0000313" key="2">
    <source>
        <dbReference type="Proteomes" id="UP000019760"/>
    </source>
</evidence>
<sequence>MRKYPFIVFYLRRLDHLDHLDHVDVWRVLHVQHDIPDWMAQPDAEEGSVQ</sequence>
<accession>A0A023D9I8</accession>
<dbReference type="Proteomes" id="UP000019760">
    <property type="component" value="Unassembled WGS sequence"/>
</dbReference>
<dbReference type="EMBL" id="BAND01000140">
    <property type="protein sequence ID" value="GAJ30496.1"/>
    <property type="molecule type" value="Genomic_DNA"/>
</dbReference>
<evidence type="ECO:0000313" key="1">
    <source>
        <dbReference type="EMBL" id="GAJ30496.1"/>
    </source>
</evidence>